<dbReference type="EMBL" id="CP051006">
    <property type="protein sequence ID" value="QNT94570.1"/>
    <property type="molecule type" value="Genomic_DNA"/>
</dbReference>
<dbReference type="AlphaFoldDB" id="A0A7H1Q2P0"/>
<sequence>MHHHGYLWTGPKARFDQEALRRPPHPEPPPPGSRPELIARYREVTGEFPVSDLPPLETAYWLLKPGSLVRGTWRSAQEAAAWIRRQLEEFAGRFAGEEQSDRVARDALVASVVERLGHGGDVALGFYLERPVFLSLSLVTCSPNRARPELPCPRGESASPVAAPQATQPEQPHHHDHQRHRPPGDVRPAGHRTVR</sequence>
<evidence type="ECO:0000313" key="3">
    <source>
        <dbReference type="Proteomes" id="UP000516422"/>
    </source>
</evidence>
<feature type="compositionally biased region" description="Basic and acidic residues" evidence="1">
    <location>
        <begin position="13"/>
        <end position="25"/>
    </location>
</feature>
<reference evidence="2 3" key="1">
    <citation type="submission" date="2020-04" db="EMBL/GenBank/DDBJ databases">
        <title>Characterization and engineering of Streptomyces griseofuscus DSM40191 as a potential heterologous host for expression of BGCs.</title>
        <authorList>
            <person name="Gren T."/>
            <person name="Whitford C.M."/>
            <person name="Mohite O.S."/>
            <person name="Joergensen T.S."/>
            <person name="Nielsen J.B."/>
            <person name="Lee S.Y."/>
            <person name="Weber T."/>
        </authorList>
    </citation>
    <scope>NUCLEOTIDE SEQUENCE [LARGE SCALE GENOMIC DNA]</scope>
    <source>
        <strain evidence="2 3">DSM 40191</strain>
    </source>
</reference>
<accession>A0A7H1Q2P0</accession>
<evidence type="ECO:0000313" key="2">
    <source>
        <dbReference type="EMBL" id="QNT94570.1"/>
    </source>
</evidence>
<gene>
    <name evidence="2" type="ORF">HEP81_04293</name>
</gene>
<dbReference type="KEGG" id="sgf:HEP81_04293"/>
<name>A0A7H1Q2P0_9ACTN</name>
<evidence type="ECO:0000256" key="1">
    <source>
        <dbReference type="SAM" id="MobiDB-lite"/>
    </source>
</evidence>
<organism evidence="2 3">
    <name type="scientific">Streptomyces griseofuscus</name>
    <dbReference type="NCBI Taxonomy" id="146922"/>
    <lineage>
        <taxon>Bacteria</taxon>
        <taxon>Bacillati</taxon>
        <taxon>Actinomycetota</taxon>
        <taxon>Actinomycetes</taxon>
        <taxon>Kitasatosporales</taxon>
        <taxon>Streptomycetaceae</taxon>
        <taxon>Streptomyces</taxon>
    </lineage>
</organism>
<feature type="region of interest" description="Disordered" evidence="1">
    <location>
        <begin position="150"/>
        <end position="195"/>
    </location>
</feature>
<protein>
    <submittedName>
        <fullName evidence="2">Uncharacterized protein</fullName>
    </submittedName>
</protein>
<dbReference type="Proteomes" id="UP000516422">
    <property type="component" value="Chromosome"/>
</dbReference>
<proteinExistence type="predicted"/>
<feature type="region of interest" description="Disordered" evidence="1">
    <location>
        <begin position="1"/>
        <end position="35"/>
    </location>
</feature>